<reference evidence="2" key="1">
    <citation type="submission" date="2013-08" db="EMBL/GenBank/DDBJ databases">
        <authorList>
            <person name="Mendez C."/>
            <person name="Richter M."/>
            <person name="Ferrer M."/>
            <person name="Sanchez J."/>
        </authorList>
    </citation>
    <scope>NUCLEOTIDE SEQUENCE</scope>
</reference>
<protein>
    <submittedName>
        <fullName evidence="2">Acriflavin resistance protein</fullName>
    </submittedName>
</protein>
<dbReference type="EMBL" id="AUZX01010325">
    <property type="protein sequence ID" value="EQD48334.1"/>
    <property type="molecule type" value="Genomic_DNA"/>
</dbReference>
<evidence type="ECO:0000313" key="2">
    <source>
        <dbReference type="EMBL" id="EQD48334.1"/>
    </source>
</evidence>
<evidence type="ECO:0000256" key="1">
    <source>
        <dbReference type="SAM" id="Phobius"/>
    </source>
</evidence>
<name>T1B5V0_9ZZZZ</name>
<reference evidence="2" key="2">
    <citation type="journal article" date="2014" name="ISME J.">
        <title>Microbial stratification in low pH oxic and suboxic macroscopic growths along an acid mine drainage.</title>
        <authorList>
            <person name="Mendez-Garcia C."/>
            <person name="Mesa V."/>
            <person name="Sprenger R.R."/>
            <person name="Richter M."/>
            <person name="Diez M.S."/>
            <person name="Solano J."/>
            <person name="Bargiela R."/>
            <person name="Golyshina O.V."/>
            <person name="Manteca A."/>
            <person name="Ramos J.L."/>
            <person name="Gallego J.R."/>
            <person name="Llorente I."/>
            <person name="Martins Dos Santos V.A."/>
            <person name="Jensen O.N."/>
            <person name="Pelaez A.I."/>
            <person name="Sanchez J."/>
            <person name="Ferrer M."/>
        </authorList>
    </citation>
    <scope>NUCLEOTIDE SEQUENCE</scope>
</reference>
<dbReference type="Pfam" id="PF00873">
    <property type="entry name" value="ACR_tran"/>
    <property type="match status" value="1"/>
</dbReference>
<feature type="transmembrane region" description="Helical" evidence="1">
    <location>
        <begin position="33"/>
        <end position="60"/>
    </location>
</feature>
<feature type="transmembrane region" description="Helical" evidence="1">
    <location>
        <begin position="6"/>
        <end position="26"/>
    </location>
</feature>
<feature type="non-terminal residue" evidence="2">
    <location>
        <position position="202"/>
    </location>
</feature>
<dbReference type="AlphaFoldDB" id="T1B5V0"/>
<keyword evidence="1" id="KW-0472">Membrane</keyword>
<gene>
    <name evidence="2" type="ORF">B1A_14081</name>
</gene>
<keyword evidence="1" id="KW-1133">Transmembrane helix</keyword>
<organism evidence="2">
    <name type="scientific">mine drainage metagenome</name>
    <dbReference type="NCBI Taxonomy" id="410659"/>
    <lineage>
        <taxon>unclassified sequences</taxon>
        <taxon>metagenomes</taxon>
        <taxon>ecological metagenomes</taxon>
    </lineage>
</organism>
<dbReference type="PANTHER" id="PTHR32063">
    <property type="match status" value="1"/>
</dbReference>
<dbReference type="GO" id="GO:0005886">
    <property type="term" value="C:plasma membrane"/>
    <property type="evidence" value="ECO:0007669"/>
    <property type="project" value="TreeGrafter"/>
</dbReference>
<proteinExistence type="predicted"/>
<sequence>MGLAVVATSFTIIAVFVPVSFMSGIIGQYFRQFGLSVAAAVFFSLLVARLLTPVIAAYTLKSEPEPEHRDGPVMAWYLRVLNWCVHHRWKTVGLGVLFFVASVYGLAMMPKTFIQEPDTSTASLEIDLPPGVQLADTKRVANAAYRILARQKDVKAIDESVGVNGSVRKANLSVVLVPPSQRRLTQVQWQNSMLGKLRAIPN</sequence>
<comment type="caution">
    <text evidence="2">The sequence shown here is derived from an EMBL/GenBank/DDBJ whole genome shotgun (WGS) entry which is preliminary data.</text>
</comment>
<feature type="transmembrane region" description="Helical" evidence="1">
    <location>
        <begin position="89"/>
        <end position="107"/>
    </location>
</feature>
<accession>T1B5V0</accession>
<dbReference type="InterPro" id="IPR001036">
    <property type="entry name" value="Acrflvin-R"/>
</dbReference>
<dbReference type="SUPFAM" id="SSF82866">
    <property type="entry name" value="Multidrug efflux transporter AcrB transmembrane domain"/>
    <property type="match status" value="1"/>
</dbReference>
<dbReference type="Gene3D" id="3.30.70.1430">
    <property type="entry name" value="Multidrug efflux transporter AcrB pore domain"/>
    <property type="match status" value="1"/>
</dbReference>
<dbReference type="PRINTS" id="PR00702">
    <property type="entry name" value="ACRIFLAVINRP"/>
</dbReference>
<dbReference type="Gene3D" id="1.20.1640.10">
    <property type="entry name" value="Multidrug efflux transporter AcrB transmembrane domain"/>
    <property type="match status" value="2"/>
</dbReference>
<dbReference type="PANTHER" id="PTHR32063:SF77">
    <property type="entry name" value="ACR FAMILY TRANSPORT PROTEIN"/>
    <property type="match status" value="1"/>
</dbReference>
<keyword evidence="1" id="KW-0812">Transmembrane</keyword>
<dbReference type="SUPFAM" id="SSF82693">
    <property type="entry name" value="Multidrug efflux transporter AcrB pore domain, PN1, PN2, PC1 and PC2 subdomains"/>
    <property type="match status" value="1"/>
</dbReference>
<dbReference type="GO" id="GO:0042910">
    <property type="term" value="F:xenobiotic transmembrane transporter activity"/>
    <property type="evidence" value="ECO:0007669"/>
    <property type="project" value="TreeGrafter"/>
</dbReference>